<evidence type="ECO:0000313" key="9">
    <source>
        <dbReference type="RefSeq" id="XP_042565543.1"/>
    </source>
</evidence>
<feature type="coiled-coil region" evidence="4">
    <location>
        <begin position="94"/>
        <end position="163"/>
    </location>
</feature>
<dbReference type="GO" id="GO:0005576">
    <property type="term" value="C:extracellular region"/>
    <property type="evidence" value="ECO:0007669"/>
    <property type="project" value="UniProtKB-SubCell"/>
</dbReference>
<keyword evidence="4" id="KW-0175">Coiled coil</keyword>
<dbReference type="PANTHER" id="PTHR22923:SF102">
    <property type="entry name" value="CEREBELLIN 13-RELATED"/>
    <property type="match status" value="1"/>
</dbReference>
<evidence type="ECO:0000256" key="3">
    <source>
        <dbReference type="ARBA" id="ARBA00022729"/>
    </source>
</evidence>
<feature type="compositionally biased region" description="Basic and acidic residues" evidence="5">
    <location>
        <begin position="29"/>
        <end position="45"/>
    </location>
</feature>
<evidence type="ECO:0000313" key="8">
    <source>
        <dbReference type="Proteomes" id="UP000515152"/>
    </source>
</evidence>
<proteinExistence type="predicted"/>
<dbReference type="PANTHER" id="PTHR22923">
    <property type="entry name" value="CEREBELLIN-RELATED"/>
    <property type="match status" value="1"/>
</dbReference>
<evidence type="ECO:0000256" key="4">
    <source>
        <dbReference type="SAM" id="Coils"/>
    </source>
</evidence>
<evidence type="ECO:0000256" key="1">
    <source>
        <dbReference type="ARBA" id="ARBA00004613"/>
    </source>
</evidence>
<name>A0A8M1KSY5_CLUHA</name>
<evidence type="ECO:0000256" key="2">
    <source>
        <dbReference type="ARBA" id="ARBA00022525"/>
    </source>
</evidence>
<evidence type="ECO:0000256" key="5">
    <source>
        <dbReference type="SAM" id="MobiDB-lite"/>
    </source>
</evidence>
<dbReference type="RefSeq" id="XP_042565543.1">
    <property type="nucleotide sequence ID" value="XM_042709609.1"/>
</dbReference>
<dbReference type="AlphaFoldDB" id="A0A8M1KSY5"/>
<organism evidence="8 9">
    <name type="scientific">Clupea harengus</name>
    <name type="common">Atlantic herring</name>
    <dbReference type="NCBI Taxonomy" id="7950"/>
    <lineage>
        <taxon>Eukaryota</taxon>
        <taxon>Metazoa</taxon>
        <taxon>Chordata</taxon>
        <taxon>Craniata</taxon>
        <taxon>Vertebrata</taxon>
        <taxon>Euteleostomi</taxon>
        <taxon>Actinopterygii</taxon>
        <taxon>Neopterygii</taxon>
        <taxon>Teleostei</taxon>
        <taxon>Clupei</taxon>
        <taxon>Clupeiformes</taxon>
        <taxon>Clupeoidei</taxon>
        <taxon>Clupeidae</taxon>
        <taxon>Clupea</taxon>
    </lineage>
</organism>
<protein>
    <submittedName>
        <fullName evidence="9">Flagellar attachment zone protein 1-like isoform X3</fullName>
    </submittedName>
</protein>
<keyword evidence="8" id="KW-1185">Reference proteome</keyword>
<dbReference type="Pfam" id="PF00386">
    <property type="entry name" value="C1q"/>
    <property type="match status" value="1"/>
</dbReference>
<dbReference type="GeneID" id="116223135"/>
<feature type="signal peptide" evidence="6">
    <location>
        <begin position="1"/>
        <end position="22"/>
    </location>
</feature>
<feature type="region of interest" description="Disordered" evidence="5">
    <location>
        <begin position="26"/>
        <end position="46"/>
    </location>
</feature>
<dbReference type="InterPro" id="IPR001073">
    <property type="entry name" value="C1q_dom"/>
</dbReference>
<keyword evidence="2" id="KW-0964">Secreted</keyword>
<evidence type="ECO:0000256" key="6">
    <source>
        <dbReference type="SAM" id="SignalP"/>
    </source>
</evidence>
<dbReference type="SMART" id="SM00110">
    <property type="entry name" value="C1Q"/>
    <property type="match status" value="1"/>
</dbReference>
<dbReference type="Proteomes" id="UP000515152">
    <property type="component" value="Chromosome 13"/>
</dbReference>
<evidence type="ECO:0000259" key="7">
    <source>
        <dbReference type="PROSITE" id="PS50871"/>
    </source>
</evidence>
<feature type="domain" description="C1q" evidence="7">
    <location>
        <begin position="185"/>
        <end position="324"/>
    </location>
</feature>
<reference evidence="9" key="1">
    <citation type="submission" date="2025-08" db="UniProtKB">
        <authorList>
            <consortium name="RefSeq"/>
        </authorList>
    </citation>
    <scope>IDENTIFICATION</scope>
</reference>
<comment type="subcellular location">
    <subcellularLocation>
        <location evidence="1">Secreted</location>
    </subcellularLocation>
</comment>
<feature type="chain" id="PRO_5035481303" evidence="6">
    <location>
        <begin position="23"/>
        <end position="324"/>
    </location>
</feature>
<keyword evidence="3 6" id="KW-0732">Signal</keyword>
<dbReference type="InterPro" id="IPR050822">
    <property type="entry name" value="Cerebellin_Synaptic_Org"/>
</dbReference>
<gene>
    <name evidence="9" type="primary">LOC116223135</name>
</gene>
<sequence length="324" mass="35954">MKTSGALLVLLCCCLAETQLRGETISENDITHQGHSGEAENRENEVMGAAERTEAAAPASTQQTCQPDIHAVLREMSALMAEQRVELRYTKTQMEAMETRQKASENKAETVETRLRASENKAETLETRLRASEKTVEEQRVDLRQTDARLTASERLVERLQSENEAQTVNLNLTVSQVEELRREREKRRVSFSASLVTSGAENIGPWSTATTLVFRNVISNIGNDYNPNTGVFTAPVRGVYHFVVFIHGSGNANIPTAVTLHKNGEHVVIAWSHLTSGFSGSSNGASLPLEVGDVVYVKLRVNAWVYDNTERYTTFSGHLLFLM</sequence>
<accession>A0A8M1KSY5</accession>
<dbReference type="PROSITE" id="PS50871">
    <property type="entry name" value="C1Q"/>
    <property type="match status" value="1"/>
</dbReference>